<feature type="domain" description="Phage capsid-like C-terminal" evidence="2">
    <location>
        <begin position="23"/>
        <end position="274"/>
    </location>
</feature>
<keyword evidence="4" id="KW-1185">Reference proteome</keyword>
<dbReference type="Proteomes" id="UP000252008">
    <property type="component" value="Unassembled WGS sequence"/>
</dbReference>
<dbReference type="AlphaFoldDB" id="A0A375Z697"/>
<sequence>MAMTNTTSGVGLTTTADAFTPEDFGGLVDLAVKARSIAARSATVFSTNRDKVTFPVWVADPDVAFYGELDTIAETDGDTDEVTVSIYKTAGISLLSNELRDDSDPAVAELLGAGLANKIGRAVDGAFLGNTTAKGPDGLLSIAYTSVNTGAGLTNLDPFTEARYAAIDNGSELTSWIVSPATAEAISKLKVANGSNQNLLEFVEDGIRVAGLPVLVSDQVDNQTVFWGIPREHVVLVMRKGTTVERFPAVHQDGTYVRAVSRFGIGFLNEAGVVRGHALGSGEGEGEGES</sequence>
<organism evidence="3 4">
    <name type="scientific">Mycolicibacterium parafortuitum</name>
    <name type="common">Mycobacterium parafortuitum</name>
    <dbReference type="NCBI Taxonomy" id="39692"/>
    <lineage>
        <taxon>Bacteria</taxon>
        <taxon>Bacillati</taxon>
        <taxon>Actinomycetota</taxon>
        <taxon>Actinomycetes</taxon>
        <taxon>Mycobacteriales</taxon>
        <taxon>Mycobacteriaceae</taxon>
        <taxon>Mycolicibacterium</taxon>
    </lineage>
</organism>
<gene>
    <name evidence="3" type="ORF">MPP7335_05830</name>
</gene>
<name>A0A375Z697_MYCPF</name>
<dbReference type="Pfam" id="PF05065">
    <property type="entry name" value="Phage_capsid"/>
    <property type="match status" value="1"/>
</dbReference>
<reference evidence="3 4" key="1">
    <citation type="submission" date="2018-05" db="EMBL/GenBank/DDBJ databases">
        <authorList>
            <consortium name="IHU Genomes"/>
        </authorList>
    </citation>
    <scope>NUCLEOTIDE SEQUENCE [LARGE SCALE GENOMIC DNA]</scope>
    <source>
        <strain evidence="3 4">P7335</strain>
    </source>
</reference>
<evidence type="ECO:0000259" key="2">
    <source>
        <dbReference type="Pfam" id="PF05065"/>
    </source>
</evidence>
<accession>A0A375Z697</accession>
<dbReference type="SUPFAM" id="SSF56563">
    <property type="entry name" value="Major capsid protein gp5"/>
    <property type="match status" value="1"/>
</dbReference>
<comment type="subcellular location">
    <subcellularLocation>
        <location evidence="1">Virion</location>
    </subcellularLocation>
</comment>
<protein>
    <submittedName>
        <fullName evidence="3">Phage capsid protein [Gordonia sp. KTR9]</fullName>
    </submittedName>
</protein>
<dbReference type="STRING" id="39692.BST38_04655"/>
<dbReference type="Gene3D" id="3.30.2400.10">
    <property type="entry name" value="Major capsid protein gp5"/>
    <property type="match status" value="1"/>
</dbReference>
<proteinExistence type="predicted"/>
<dbReference type="InterPro" id="IPR024455">
    <property type="entry name" value="Phage_capsid"/>
</dbReference>
<dbReference type="EMBL" id="UEGS01000002">
    <property type="protein sequence ID" value="SSA20676.1"/>
    <property type="molecule type" value="Genomic_DNA"/>
</dbReference>
<dbReference type="InterPro" id="IPR054612">
    <property type="entry name" value="Phage_capsid-like_C"/>
</dbReference>
<dbReference type="Gene3D" id="3.30.2320.10">
    <property type="entry name" value="hypothetical protein PF0899 domain"/>
    <property type="match status" value="1"/>
</dbReference>
<evidence type="ECO:0000256" key="1">
    <source>
        <dbReference type="ARBA" id="ARBA00004328"/>
    </source>
</evidence>
<dbReference type="NCBIfam" id="TIGR01554">
    <property type="entry name" value="major_cap_HK97"/>
    <property type="match status" value="1"/>
</dbReference>
<evidence type="ECO:0000313" key="3">
    <source>
        <dbReference type="EMBL" id="SSA20676.1"/>
    </source>
</evidence>
<evidence type="ECO:0000313" key="4">
    <source>
        <dbReference type="Proteomes" id="UP000252008"/>
    </source>
</evidence>